<evidence type="ECO:0008006" key="4">
    <source>
        <dbReference type="Google" id="ProtNLM"/>
    </source>
</evidence>
<evidence type="ECO:0000313" key="2">
    <source>
        <dbReference type="EMBL" id="MBY9075617.1"/>
    </source>
</evidence>
<evidence type="ECO:0000313" key="3">
    <source>
        <dbReference type="Proteomes" id="UP000754710"/>
    </source>
</evidence>
<dbReference type="Proteomes" id="UP000754710">
    <property type="component" value="Unassembled WGS sequence"/>
</dbReference>
<evidence type="ECO:0000256" key="1">
    <source>
        <dbReference type="SAM" id="SignalP"/>
    </source>
</evidence>
<dbReference type="EMBL" id="JAIEZQ010000002">
    <property type="protein sequence ID" value="MBY9075617.1"/>
    <property type="molecule type" value="Genomic_DNA"/>
</dbReference>
<dbReference type="RefSeq" id="WP_221025344.1">
    <property type="nucleotide sequence ID" value="NZ_JAIEZQ010000002.1"/>
</dbReference>
<feature type="chain" id="PRO_5046268779" description="DUF5666 domain-containing protein" evidence="1">
    <location>
        <begin position="36"/>
        <end position="448"/>
    </location>
</feature>
<accession>A0ABS7RKP4</accession>
<proteinExistence type="predicted"/>
<organism evidence="2 3">
    <name type="scientific">Nocardioides jiangsuensis</name>
    <dbReference type="NCBI Taxonomy" id="2866161"/>
    <lineage>
        <taxon>Bacteria</taxon>
        <taxon>Bacillati</taxon>
        <taxon>Actinomycetota</taxon>
        <taxon>Actinomycetes</taxon>
        <taxon>Propionibacteriales</taxon>
        <taxon>Nocardioidaceae</taxon>
        <taxon>Nocardioides</taxon>
    </lineage>
</organism>
<keyword evidence="3" id="KW-1185">Reference proteome</keyword>
<reference evidence="2 3" key="1">
    <citation type="submission" date="2021-08" db="EMBL/GenBank/DDBJ databases">
        <title>Nocardioides bacterium WL0053 sp. nov., isolated from the sediment.</title>
        <authorList>
            <person name="Wang L."/>
            <person name="Zhang D."/>
            <person name="Zhang A."/>
        </authorList>
    </citation>
    <scope>NUCLEOTIDE SEQUENCE [LARGE SCALE GENOMIC DNA]</scope>
    <source>
        <strain evidence="2 3">WL0053</strain>
    </source>
</reference>
<feature type="signal peptide" evidence="1">
    <location>
        <begin position="1"/>
        <end position="35"/>
    </location>
</feature>
<comment type="caution">
    <text evidence="2">The sequence shown here is derived from an EMBL/GenBank/DDBJ whole genome shotgun (WGS) entry which is preliminary data.</text>
</comment>
<gene>
    <name evidence="2" type="ORF">K1X13_12360</name>
</gene>
<protein>
    <recommendedName>
        <fullName evidence="4">DUF5666 domain-containing protein</fullName>
    </recommendedName>
</protein>
<dbReference type="NCBIfam" id="NF040603">
    <property type="entry name" value="choice_anch_P"/>
    <property type="match status" value="2"/>
</dbReference>
<name>A0ABS7RKP4_9ACTN</name>
<sequence length="448" mass="45764">MNARIGLLTRAAATVTALGVTFSGALVLAAAPAQAQRYVTPYGFEGSAFGTRVVSGDAGLRSGRSAWSPLGCTKEAGVTRGNKVASVQESPQIDIGAVTSTNTTYRRAKRGVVGVRGVNRIADVTLRGSDGAALALTGLATRTHVWRRDGARRFGASTDFSSSDVSVTVAEDTPVEGPLGDLVQGAQDGIDGVLAALQENGGRIAIPGLGVVRQGSAYTIERAGIGVASGYMLRVTLTDGTEVQIGRSWSKMVRDLPAGPMGGGATAVEIDALAGIVQSGRIATQPLPCEGTHGKVRRSPLAGADPGNADALVVDGARASAYGVQRSTGAARGWTEATITRAALGDGAVVLGAVTGRANVSQSADGRVRVNAAGTTIGSLTVNGTERAIPRDARSFAIPGGTARVEVNLVERTRRSIRVTAARVTLFEGTAGEISVRLGTAKALIRRK</sequence>
<keyword evidence="1" id="KW-0732">Signal</keyword>